<feature type="transmembrane region" description="Helical" evidence="1">
    <location>
        <begin position="7"/>
        <end position="25"/>
    </location>
</feature>
<evidence type="ECO:0000256" key="1">
    <source>
        <dbReference type="SAM" id="Phobius"/>
    </source>
</evidence>
<reference evidence="3" key="1">
    <citation type="journal article" date="2019" name="Int. J. Syst. Evol. Microbiol.">
        <title>The Global Catalogue of Microorganisms (GCM) 10K type strain sequencing project: providing services to taxonomists for standard genome sequencing and annotation.</title>
        <authorList>
            <consortium name="The Broad Institute Genomics Platform"/>
            <consortium name="The Broad Institute Genome Sequencing Center for Infectious Disease"/>
            <person name="Wu L."/>
            <person name="Ma J."/>
        </authorList>
    </citation>
    <scope>NUCLEOTIDE SEQUENCE [LARGE SCALE GENOMIC DNA]</scope>
    <source>
        <strain evidence="3">KCTC 42587</strain>
    </source>
</reference>
<proteinExistence type="predicted"/>
<keyword evidence="1" id="KW-0812">Transmembrane</keyword>
<keyword evidence="1" id="KW-1133">Transmembrane helix</keyword>
<dbReference type="Proteomes" id="UP001597472">
    <property type="component" value="Unassembled WGS sequence"/>
</dbReference>
<keyword evidence="3" id="KW-1185">Reference proteome</keyword>
<accession>A0ABW5KSP0</accession>
<dbReference type="RefSeq" id="WP_376891890.1">
    <property type="nucleotide sequence ID" value="NZ_JBHULS010000001.1"/>
</dbReference>
<name>A0ABW5KSP0_9FLAO</name>
<gene>
    <name evidence="2" type="ORF">ACFSQP_03755</name>
</gene>
<comment type="caution">
    <text evidence="2">The sequence shown here is derived from an EMBL/GenBank/DDBJ whole genome shotgun (WGS) entry which is preliminary data.</text>
</comment>
<dbReference type="EMBL" id="JBHULS010000001">
    <property type="protein sequence ID" value="MFD2550925.1"/>
    <property type="molecule type" value="Genomic_DNA"/>
</dbReference>
<sequence length="124" mass="13765">MKLLQRVGYYLGGFSIGLIILAFFLSGKKVSCDYGPEARVLKNINTKTLHMTPEVKSILNNKAIDSITLRHVITLGSIHFSKSEPRKKPCGVYFLESRTKNGPLDLKIENCDSVATIIEVSIPN</sequence>
<protein>
    <recommendedName>
        <fullName evidence="4">DUF4258 domain-containing protein</fullName>
    </recommendedName>
</protein>
<evidence type="ECO:0008006" key="4">
    <source>
        <dbReference type="Google" id="ProtNLM"/>
    </source>
</evidence>
<evidence type="ECO:0000313" key="2">
    <source>
        <dbReference type="EMBL" id="MFD2550925.1"/>
    </source>
</evidence>
<evidence type="ECO:0000313" key="3">
    <source>
        <dbReference type="Proteomes" id="UP001597472"/>
    </source>
</evidence>
<organism evidence="2 3">
    <name type="scientific">Bizionia sediminis</name>
    <dbReference type="NCBI Taxonomy" id="1737064"/>
    <lineage>
        <taxon>Bacteria</taxon>
        <taxon>Pseudomonadati</taxon>
        <taxon>Bacteroidota</taxon>
        <taxon>Flavobacteriia</taxon>
        <taxon>Flavobacteriales</taxon>
        <taxon>Flavobacteriaceae</taxon>
        <taxon>Bizionia</taxon>
    </lineage>
</organism>
<keyword evidence="1" id="KW-0472">Membrane</keyword>